<dbReference type="RefSeq" id="WP_168695159.1">
    <property type="nucleotide sequence ID" value="NZ_CP051206.1"/>
</dbReference>
<sequence>MAYPKIYFADSRGELPWEDDVQYTRQYSGRWYVQIEGLWDGSIGLKSDSIIPLLKIGSNRWQLPQRTKHEEEISKGVASRTGQITAILLDASGEPVNSSPEAFLLVKPAGLTEQELEQLITEIGLLALSASSCVTSQLQVPVGEDVETTMTGMGFSDSRGLLLTATSLLKLASVVQGNWVVIEKRPLRSFSRELGLVDTRKLINSPQLLIKAKIDPSKQRMMALTQFESTQCSENEFLCYILDVYLKDLVNGIANSLEKLEIDDSFSPPIYAKDSKILSFLTRAKEQVQKFNQERGKERKTISKIVAQLRDCAEWATNARHSQLLNKLLTPNEPSLPSQRLIGSPAYASIFEEYMNFESSIFPKIQPVIKLFKATYQGQVRSTWELYEIWCFVRLYNAFVTNLNMRPPLNEPTLFESMRIEKGEIKIPINNVFRLQGAFDDGSQFNVSLWYQPKQYTNSNHLRIPDIRIDISTNSDTKTYYFDAKYRNYKHQGSKQFVYDVIDVAKDKYLYSLGGTASFILHTDQQIDFWGEVPINRVLKEKFDDTLGTSEDRFISHKYGAIAFKPGVGANKQLNKLIRLMFQYHGSFSTDCLFCGHKLNLEQDIQTHWIPNKISQQELTRRVISGSSGSGKGTSLYCSCPKCGQFWVVQHCYGNNHRILKFPNCFHRHSDHRKHKGKWMYICPVCGSDPLLP</sequence>
<name>A0A6H2BXM6_DOLFA</name>
<evidence type="ECO:0008006" key="3">
    <source>
        <dbReference type="Google" id="ProtNLM"/>
    </source>
</evidence>
<reference evidence="1 2" key="2">
    <citation type="submission" date="2020-04" db="EMBL/GenBank/DDBJ databases">
        <authorList>
            <person name="Fomenkov A."/>
            <person name="Anton B.P."/>
            <person name="Roberts R.J."/>
        </authorList>
    </citation>
    <scope>NUCLEOTIDE SEQUENCE [LARGE SCALE GENOMIC DNA]</scope>
    <source>
        <strain evidence="1 2">CCAP 1403/13f</strain>
    </source>
</reference>
<protein>
    <recommendedName>
        <fullName evidence="3">DUF2357 domain-containing protein</fullName>
    </recommendedName>
</protein>
<accession>A0A6H2BXM6</accession>
<dbReference type="AlphaFoldDB" id="A0A6H2BXM6"/>
<dbReference type="Proteomes" id="UP000502433">
    <property type="component" value="Chromosome"/>
</dbReference>
<dbReference type="KEGG" id="dfs:HGD76_05195"/>
<dbReference type="InterPro" id="IPR007505">
    <property type="entry name" value="PDDEXK_7"/>
</dbReference>
<gene>
    <name evidence="1" type="ORF">HGD76_05195</name>
</gene>
<evidence type="ECO:0000313" key="2">
    <source>
        <dbReference type="Proteomes" id="UP000502433"/>
    </source>
</evidence>
<organism evidence="1 2">
    <name type="scientific">Dolichospermum flos-aquae CCAP 1403/13F</name>
    <dbReference type="NCBI Taxonomy" id="315271"/>
    <lineage>
        <taxon>Bacteria</taxon>
        <taxon>Bacillati</taxon>
        <taxon>Cyanobacteriota</taxon>
        <taxon>Cyanophyceae</taxon>
        <taxon>Nostocales</taxon>
        <taxon>Aphanizomenonaceae</taxon>
        <taxon>Dolichospermum</taxon>
    </lineage>
</organism>
<dbReference type="EMBL" id="CP051206">
    <property type="protein sequence ID" value="QJB43706.1"/>
    <property type="molecule type" value="Genomic_DNA"/>
</dbReference>
<proteinExistence type="predicted"/>
<evidence type="ECO:0000313" key="1">
    <source>
        <dbReference type="EMBL" id="QJB43706.1"/>
    </source>
</evidence>
<dbReference type="Pfam" id="PF04411">
    <property type="entry name" value="PDDEXK_7"/>
    <property type="match status" value="1"/>
</dbReference>
<reference evidence="1 2" key="1">
    <citation type="submission" date="2020-04" db="EMBL/GenBank/DDBJ databases">
        <title>Genome-Wide Identification of 5-Methylcytosine Sites in Bacterial Genomes By High-Throughput Sequencing of MspJI Restriction Fragments.</title>
        <authorList>
            <person name="Wu V."/>
        </authorList>
    </citation>
    <scope>NUCLEOTIDE SEQUENCE [LARGE SCALE GENOMIC DNA]</scope>
    <source>
        <strain evidence="1 2">CCAP 1403/13f</strain>
    </source>
</reference>